<feature type="active site" description="Nucleophile" evidence="5">
    <location>
        <position position="28"/>
    </location>
</feature>
<dbReference type="EMBL" id="JH603168">
    <property type="protein sequence ID" value="EIC23339.1"/>
    <property type="molecule type" value="Genomic_DNA"/>
</dbReference>
<dbReference type="PANTHER" id="PTHR11717:SF7">
    <property type="entry name" value="LOW MOLECULAR WEIGHT PHOSPHOTYROSINE PROTEIN PHOSPHATASE"/>
    <property type="match status" value="1"/>
</dbReference>
<dbReference type="SUPFAM" id="SSF52788">
    <property type="entry name" value="Phosphotyrosine protein phosphatases I"/>
    <property type="match status" value="1"/>
</dbReference>
<dbReference type="GO" id="GO:0004725">
    <property type="term" value="F:protein tyrosine phosphatase activity"/>
    <property type="evidence" value="ECO:0007669"/>
    <property type="project" value="UniProtKB-EC"/>
</dbReference>
<dbReference type="STRING" id="631362.Thi970DRAFT_00999"/>
<dbReference type="Proteomes" id="UP000002964">
    <property type="component" value="Unassembled WGS sequence"/>
</dbReference>
<keyword evidence="3" id="KW-0378">Hydrolase</keyword>
<dbReference type="PANTHER" id="PTHR11717">
    <property type="entry name" value="LOW MOLECULAR WEIGHT PROTEIN TYROSINE PHOSPHATASE"/>
    <property type="match status" value="1"/>
</dbReference>
<keyword evidence="4" id="KW-0904">Protein phosphatase</keyword>
<dbReference type="Gene3D" id="3.40.50.2300">
    <property type="match status" value="1"/>
</dbReference>
<evidence type="ECO:0000259" key="6">
    <source>
        <dbReference type="SMART" id="SM00226"/>
    </source>
</evidence>
<feature type="domain" description="Phosphotyrosine protein phosphatase I" evidence="6">
    <location>
        <begin position="22"/>
        <end position="171"/>
    </location>
</feature>
<name>H8YY13_9GAMM</name>
<dbReference type="SMART" id="SM00226">
    <property type="entry name" value="LMWPc"/>
    <property type="match status" value="1"/>
</dbReference>
<dbReference type="RefSeq" id="WP_009147423.1">
    <property type="nucleotide sequence ID" value="NZ_CP121471.1"/>
</dbReference>
<evidence type="ECO:0000256" key="1">
    <source>
        <dbReference type="ARBA" id="ARBA00011063"/>
    </source>
</evidence>
<evidence type="ECO:0000256" key="3">
    <source>
        <dbReference type="ARBA" id="ARBA00022801"/>
    </source>
</evidence>
<reference evidence="7 8" key="2">
    <citation type="submission" date="2011-11" db="EMBL/GenBank/DDBJ databases">
        <authorList>
            <consortium name="US DOE Joint Genome Institute"/>
            <person name="Lucas S."/>
            <person name="Han J."/>
            <person name="Lapidus A."/>
            <person name="Cheng J.-F."/>
            <person name="Goodwin L."/>
            <person name="Pitluck S."/>
            <person name="Peters L."/>
            <person name="Ovchinnikova G."/>
            <person name="Zhang X."/>
            <person name="Detter J.C."/>
            <person name="Han C."/>
            <person name="Tapia R."/>
            <person name="Land M."/>
            <person name="Hauser L."/>
            <person name="Kyrpides N."/>
            <person name="Ivanova N."/>
            <person name="Pagani I."/>
            <person name="Vogl K."/>
            <person name="Liu Z."/>
            <person name="Overmann J."/>
            <person name="Frigaard N.-U."/>
            <person name="Bryant D."/>
            <person name="Woyke T."/>
        </authorList>
    </citation>
    <scope>NUCLEOTIDE SEQUENCE [LARGE SCALE GENOMIC DNA]</scope>
    <source>
        <strain evidence="7 8">970</strain>
    </source>
</reference>
<feature type="active site" evidence="5">
    <location>
        <position position="34"/>
    </location>
</feature>
<evidence type="ECO:0000313" key="7">
    <source>
        <dbReference type="EMBL" id="EIC23339.1"/>
    </source>
</evidence>
<dbReference type="InterPro" id="IPR036196">
    <property type="entry name" value="Ptyr_pPase_sf"/>
</dbReference>
<evidence type="ECO:0000256" key="4">
    <source>
        <dbReference type="ARBA" id="ARBA00022912"/>
    </source>
</evidence>
<feature type="active site" description="Proton donor" evidence="5">
    <location>
        <position position="145"/>
    </location>
</feature>
<dbReference type="PRINTS" id="PR00719">
    <property type="entry name" value="LMWPTPASE"/>
</dbReference>
<dbReference type="FunFam" id="3.40.50.2300:FF:000113">
    <property type="entry name" value="Low molecular weight protein-tyrosine-phosphatase"/>
    <property type="match status" value="1"/>
</dbReference>
<evidence type="ECO:0000256" key="5">
    <source>
        <dbReference type="PIRSR" id="PIRSR617867-1"/>
    </source>
</evidence>
<sequence>MPMNDTTKNNPQNTLKNQQSPVRVLFVCMGNICRSPTAQGVFRQLVEQAGLADRIEIDSAGTHAYHVGEPPDARAAQTARLRGIDLSDLRARRARVEDFHAFDYVLAMDGDNFRDLSELCPPGLSNRLKLFMDFAPQAPVREVPDPYYGGPSGFDRVLDLVEAASAGLLDDIRRRL</sequence>
<dbReference type="InterPro" id="IPR017867">
    <property type="entry name" value="Tyr_phospatase_low_mol_wt"/>
</dbReference>
<evidence type="ECO:0000256" key="2">
    <source>
        <dbReference type="ARBA" id="ARBA00013064"/>
    </source>
</evidence>
<dbReference type="CDD" id="cd16343">
    <property type="entry name" value="LMWPTP"/>
    <property type="match status" value="1"/>
</dbReference>
<protein>
    <recommendedName>
        <fullName evidence="2">protein-tyrosine-phosphatase</fullName>
        <ecNumber evidence="2">3.1.3.48</ecNumber>
    </recommendedName>
</protein>
<keyword evidence="8" id="KW-1185">Reference proteome</keyword>
<dbReference type="InterPro" id="IPR050438">
    <property type="entry name" value="LMW_PTPase"/>
</dbReference>
<accession>H8YY13</accession>
<dbReference type="EC" id="3.1.3.48" evidence="2"/>
<dbReference type="InterPro" id="IPR023485">
    <property type="entry name" value="Ptyr_pPase"/>
</dbReference>
<organism evidence="7 8">
    <name type="scientific">Thiorhodovibrio frisius</name>
    <dbReference type="NCBI Taxonomy" id="631362"/>
    <lineage>
        <taxon>Bacteria</taxon>
        <taxon>Pseudomonadati</taxon>
        <taxon>Pseudomonadota</taxon>
        <taxon>Gammaproteobacteria</taxon>
        <taxon>Chromatiales</taxon>
        <taxon>Chromatiaceae</taxon>
        <taxon>Thiorhodovibrio</taxon>
    </lineage>
</organism>
<proteinExistence type="inferred from homology"/>
<reference evidence="8" key="1">
    <citation type="submission" date="2011-06" db="EMBL/GenBank/DDBJ databases">
        <authorList>
            <consortium name="US DOE Joint Genome Institute (JGI-PGF)"/>
            <person name="Lucas S."/>
            <person name="Han J."/>
            <person name="Lapidus A."/>
            <person name="Cheng J.-F."/>
            <person name="Goodwin L."/>
            <person name="Pitluck S."/>
            <person name="Peters L."/>
            <person name="Land M.L."/>
            <person name="Hauser L."/>
            <person name="Vogl K."/>
            <person name="Liu Z."/>
            <person name="Overmann J."/>
            <person name="Frigaard N.-U."/>
            <person name="Bryant D.A."/>
            <person name="Woyke T.J."/>
        </authorList>
    </citation>
    <scope>NUCLEOTIDE SEQUENCE [LARGE SCALE GENOMIC DNA]</scope>
    <source>
        <strain evidence="8">970</strain>
    </source>
</reference>
<dbReference type="Pfam" id="PF01451">
    <property type="entry name" value="LMWPc"/>
    <property type="match status" value="1"/>
</dbReference>
<dbReference type="AlphaFoldDB" id="H8YY13"/>
<dbReference type="HOGENOM" id="CLU_071415_2_2_6"/>
<comment type="similarity">
    <text evidence="1">Belongs to the low molecular weight phosphotyrosine protein phosphatase family.</text>
</comment>
<evidence type="ECO:0000313" key="8">
    <source>
        <dbReference type="Proteomes" id="UP000002964"/>
    </source>
</evidence>
<dbReference type="eggNOG" id="COG0394">
    <property type="taxonomic scope" value="Bacteria"/>
</dbReference>
<gene>
    <name evidence="7" type="ORF">Thi970DRAFT_00999</name>
</gene>